<protein>
    <recommendedName>
        <fullName evidence="2">NADP-dependent oxidoreductase domain-containing protein</fullName>
    </recommendedName>
</protein>
<dbReference type="Proteomes" id="UP000276587">
    <property type="component" value="Unassembled WGS sequence"/>
</dbReference>
<dbReference type="AlphaFoldDB" id="A0A3M3WQ37"/>
<dbReference type="PANTHER" id="PTHR42686">
    <property type="entry name" value="GH17980P-RELATED"/>
    <property type="match status" value="1"/>
</dbReference>
<dbReference type="InterPro" id="IPR023210">
    <property type="entry name" value="NADP_OxRdtase_dom"/>
</dbReference>
<dbReference type="InterPro" id="IPR019546">
    <property type="entry name" value="TAT_signal_bac_arc"/>
</dbReference>
<comment type="caution">
    <text evidence="3">The sequence shown here is derived from an EMBL/GenBank/DDBJ whole genome shotgun (WGS) entry which is preliminary data.</text>
</comment>
<reference evidence="3 4" key="1">
    <citation type="submission" date="2018-08" db="EMBL/GenBank/DDBJ databases">
        <title>Recombination of ecologically and evolutionarily significant loci maintains genetic cohesion in the Pseudomonas syringae species complex.</title>
        <authorList>
            <person name="Dillon M."/>
            <person name="Thakur S."/>
            <person name="Almeida R.N.D."/>
            <person name="Weir B.S."/>
            <person name="Guttman D.S."/>
        </authorList>
    </citation>
    <scope>NUCLEOTIDE SEQUENCE [LARGE SCALE GENOMIC DNA]</scope>
    <source>
        <strain evidence="3 4">ICMP 3555</strain>
    </source>
</reference>
<gene>
    <name evidence="3" type="ORF">ALQ29_05288</name>
</gene>
<dbReference type="EMBL" id="RBQF01000280">
    <property type="protein sequence ID" value="RMP04652.1"/>
    <property type="molecule type" value="Genomic_DNA"/>
</dbReference>
<evidence type="ECO:0000259" key="2">
    <source>
        <dbReference type="Pfam" id="PF00248"/>
    </source>
</evidence>
<organism evidence="3 4">
    <name type="scientific">Pseudomonas marginalis pv. marginalis</name>
    <dbReference type="NCBI Taxonomy" id="97473"/>
    <lineage>
        <taxon>Bacteria</taxon>
        <taxon>Pseudomonadati</taxon>
        <taxon>Pseudomonadota</taxon>
        <taxon>Gammaproteobacteria</taxon>
        <taxon>Pseudomonadales</taxon>
        <taxon>Pseudomonadaceae</taxon>
        <taxon>Pseudomonas</taxon>
    </lineage>
</organism>
<dbReference type="SUPFAM" id="SSF51430">
    <property type="entry name" value="NAD(P)-linked oxidoreductase"/>
    <property type="match status" value="1"/>
</dbReference>
<dbReference type="GO" id="GO:0016491">
    <property type="term" value="F:oxidoreductase activity"/>
    <property type="evidence" value="ECO:0007669"/>
    <property type="project" value="InterPro"/>
</dbReference>
<sequence>MPGDARWAVWDHATPENADGRNRTARRNRSSLHAPLFTECSSLLRVRAQHKHIGRIMQKIGRIRVTRPTLVVLTSSTNTGFDDPVKPRLRKESWMDRRDFLTYSAVGTAAAALLPASSVASSAAPAPSLLTERGSVMRTEGRPVRTDLPFNSPSPTLRYMTPQRFGMGGTQIGNIFAPLSDEQAGLVLQAAWDAGVRLYDTSPFYGFGLSEYRVGRFLHGKDANDYVVSTKVGRVLTAAGGPRADHAIWKSPAPFNYRYDYTAAGARRSVEDSLQRLGLPRIDIVFIHDISPDNSELEGGWEAAYRIARTGAMVELEKMRDEGLIKAWGFGVNTPNAVVQAMAGDDPTPDIVLLACQYSLLEHGDALRNTFPALSRKGTSVVVGTPLNDGFLGGRSRYNFSLDLPAGAVEKRARIMAVAKRHGIDIHTAALQFAAAHPQVSAIIPGARTPGQIVSNVQAMKVGIPAAFWEELKSLTLIDAQAPVPS</sequence>
<dbReference type="InterPro" id="IPR036812">
    <property type="entry name" value="NAD(P)_OxRdtase_dom_sf"/>
</dbReference>
<dbReference type="GO" id="GO:0005829">
    <property type="term" value="C:cytosol"/>
    <property type="evidence" value="ECO:0007669"/>
    <property type="project" value="TreeGrafter"/>
</dbReference>
<keyword evidence="4" id="KW-1185">Reference proteome</keyword>
<accession>A0A3M3WQ37</accession>
<keyword evidence="1" id="KW-0732">Signal</keyword>
<dbReference type="InterPro" id="IPR020471">
    <property type="entry name" value="AKR"/>
</dbReference>
<dbReference type="Gene3D" id="3.20.20.100">
    <property type="entry name" value="NADP-dependent oxidoreductase domain"/>
    <property type="match status" value="1"/>
</dbReference>
<proteinExistence type="predicted"/>
<feature type="domain" description="NADP-dependent oxidoreductase" evidence="2">
    <location>
        <begin position="166"/>
        <end position="475"/>
    </location>
</feature>
<dbReference type="PANTHER" id="PTHR42686:SF1">
    <property type="entry name" value="GH17980P-RELATED"/>
    <property type="match status" value="1"/>
</dbReference>
<evidence type="ECO:0000313" key="4">
    <source>
        <dbReference type="Proteomes" id="UP000276587"/>
    </source>
</evidence>
<evidence type="ECO:0000313" key="3">
    <source>
        <dbReference type="EMBL" id="RMP04652.1"/>
    </source>
</evidence>
<evidence type="ECO:0000256" key="1">
    <source>
        <dbReference type="ARBA" id="ARBA00022729"/>
    </source>
</evidence>
<dbReference type="CDD" id="cd19152">
    <property type="entry name" value="AKR_AKR15A"/>
    <property type="match status" value="1"/>
</dbReference>
<dbReference type="NCBIfam" id="TIGR01409">
    <property type="entry name" value="TAT_signal_seq"/>
    <property type="match status" value="1"/>
</dbReference>
<dbReference type="Pfam" id="PF00248">
    <property type="entry name" value="Aldo_ket_red"/>
    <property type="match status" value="1"/>
</dbReference>
<name>A0A3M3WQ37_PSEMA</name>